<name>A0A074YGM9_AURPU</name>
<keyword evidence="2" id="KW-1185">Reference proteome</keyword>
<dbReference type="GeneID" id="40741542"/>
<reference evidence="1 2" key="1">
    <citation type="journal article" date="2014" name="BMC Genomics">
        <title>Genome sequencing of four Aureobasidium pullulans varieties: biotechnological potential, stress tolerance, and description of new species.</title>
        <authorList>
            <person name="Gostin Ar C."/>
            <person name="Ohm R.A."/>
            <person name="Kogej T."/>
            <person name="Sonjak S."/>
            <person name="Turk M."/>
            <person name="Zajc J."/>
            <person name="Zalar P."/>
            <person name="Grube M."/>
            <person name="Sun H."/>
            <person name="Han J."/>
            <person name="Sharma A."/>
            <person name="Chiniquy J."/>
            <person name="Ngan C.Y."/>
            <person name="Lipzen A."/>
            <person name="Barry K."/>
            <person name="Grigoriev I.V."/>
            <person name="Gunde-Cimerman N."/>
        </authorList>
    </citation>
    <scope>NUCLEOTIDE SEQUENCE [LARGE SCALE GENOMIC DNA]</scope>
    <source>
        <strain evidence="1 2">EXF-150</strain>
    </source>
</reference>
<dbReference type="AlphaFoldDB" id="A0A074YGM9"/>
<protein>
    <submittedName>
        <fullName evidence="1">Uncharacterized protein</fullName>
    </submittedName>
</protein>
<dbReference type="EMBL" id="KL584979">
    <property type="protein sequence ID" value="KEQ86011.1"/>
    <property type="molecule type" value="Genomic_DNA"/>
</dbReference>
<proteinExistence type="predicted"/>
<dbReference type="HOGENOM" id="CLU_1610434_0_0_1"/>
<evidence type="ECO:0000313" key="2">
    <source>
        <dbReference type="Proteomes" id="UP000030706"/>
    </source>
</evidence>
<evidence type="ECO:0000313" key="1">
    <source>
        <dbReference type="EMBL" id="KEQ86011.1"/>
    </source>
</evidence>
<sequence>MLLEYDRLVSPSLYVRRPSWAWIFGWKRRGTIRRAWRWALTCTCPFCRLPKAMRLEIWRARKAPRAIEVAWKTEPLWGVAGNWASRRHRIRIDKRRTFRKVANGEIAQVYSRQLAGSIGVGKHAAHLLRFCFQLDRCSTLLVSLLLAILAASPFSGCLSSRDMPI</sequence>
<organism evidence="1 2">
    <name type="scientific">Aureobasidium pullulans EXF-150</name>
    <dbReference type="NCBI Taxonomy" id="1043002"/>
    <lineage>
        <taxon>Eukaryota</taxon>
        <taxon>Fungi</taxon>
        <taxon>Dikarya</taxon>
        <taxon>Ascomycota</taxon>
        <taxon>Pezizomycotina</taxon>
        <taxon>Dothideomycetes</taxon>
        <taxon>Dothideomycetidae</taxon>
        <taxon>Dothideales</taxon>
        <taxon>Saccotheciaceae</taxon>
        <taxon>Aureobasidium</taxon>
    </lineage>
</organism>
<dbReference type="Proteomes" id="UP000030706">
    <property type="component" value="Unassembled WGS sequence"/>
</dbReference>
<dbReference type="RefSeq" id="XP_029762198.1">
    <property type="nucleotide sequence ID" value="XM_029899236.1"/>
</dbReference>
<gene>
    <name evidence="1" type="ORF">M438DRAFT_188539</name>
</gene>
<accession>A0A074YGM9</accession>